<sequence length="42" mass="4828">MFGFEPAIILGGDVEIESIRKLDIYIHLDILRQFPAPEIDEI</sequence>
<protein>
    <submittedName>
        <fullName evidence="2">DUF1851 domain-containing protein</fullName>
    </submittedName>
</protein>
<dbReference type="GeneID" id="97127237"/>
<reference evidence="2" key="1">
    <citation type="submission" date="2020-09" db="EMBL/GenBank/DDBJ databases">
        <authorList>
            <person name="Palma L."/>
            <person name="Caballero P."/>
            <person name="Berry C."/>
            <person name="Del Valle E."/>
        </authorList>
    </citation>
    <scope>NUCLEOTIDE SEQUENCE</scope>
    <source>
        <strain evidence="2">M</strain>
    </source>
</reference>
<dbReference type="AlphaFoldDB" id="A0AAW3YT52"/>
<name>A0AAW3YT52_9GAMM</name>
<evidence type="ECO:0000259" key="1">
    <source>
        <dbReference type="Pfam" id="PF08906"/>
    </source>
</evidence>
<comment type="caution">
    <text evidence="2">The sequence shown here is derived from an EMBL/GenBank/DDBJ whole genome shotgun (WGS) entry which is preliminary data.</text>
</comment>
<organism evidence="2">
    <name type="scientific">Xenorhabdus szentirmaii</name>
    <dbReference type="NCBI Taxonomy" id="290112"/>
    <lineage>
        <taxon>Bacteria</taxon>
        <taxon>Pseudomonadati</taxon>
        <taxon>Pseudomonadota</taxon>
        <taxon>Gammaproteobacteria</taxon>
        <taxon>Enterobacterales</taxon>
        <taxon>Morganellaceae</taxon>
        <taxon>Xenorhabdus</taxon>
    </lineage>
</organism>
<evidence type="ECO:0000313" key="2">
    <source>
        <dbReference type="EMBL" id="MBD2799922.1"/>
    </source>
</evidence>
<proteinExistence type="predicted"/>
<dbReference type="Proteomes" id="UP001193920">
    <property type="component" value="Unassembled WGS sequence"/>
</dbReference>
<dbReference type="RefSeq" id="WP_099138998.1">
    <property type="nucleotide sequence ID" value="NZ_CAWNPE010000001.1"/>
</dbReference>
<dbReference type="Pfam" id="PF08906">
    <property type="entry name" value="T6SS_Tdi1_C"/>
    <property type="match status" value="1"/>
</dbReference>
<feature type="domain" description="T6SS immunity protein Tdi1 C-terminal" evidence="1">
    <location>
        <begin position="1"/>
        <end position="34"/>
    </location>
</feature>
<accession>A0AAW3YT52</accession>
<reference evidence="2" key="2">
    <citation type="journal article" date="2024" name="Toxins">
        <title>Genome Sequence Analysis of Native Xenorhabdus Strains Isolated from Entomopathogenic Nematodes in Argentina.</title>
        <authorList>
            <person name="Palma L."/>
            <person name="Frizzo L."/>
            <person name="Kaiser S."/>
            <person name="Berry C."/>
            <person name="Caballero P."/>
            <person name="Bode H.B."/>
            <person name="Del Valle E.E."/>
        </authorList>
    </citation>
    <scope>NUCLEOTIDE SEQUENCE</scope>
    <source>
        <strain evidence="2">M</strain>
    </source>
</reference>
<dbReference type="EMBL" id="JACXBF010000126">
    <property type="protein sequence ID" value="MBD2799922.1"/>
    <property type="molecule type" value="Genomic_DNA"/>
</dbReference>
<gene>
    <name evidence="2" type="ORF">ID854_05490</name>
</gene>
<dbReference type="InterPro" id="IPR015002">
    <property type="entry name" value="T6SS_Tdi1_C"/>
</dbReference>